<dbReference type="Gene3D" id="3.30.230.100">
    <property type="match status" value="1"/>
</dbReference>
<keyword evidence="2" id="KW-1185">Reference proteome</keyword>
<dbReference type="InterPro" id="IPR032157">
    <property type="entry name" value="PAC4"/>
</dbReference>
<protein>
    <recommendedName>
        <fullName evidence="3">O-acyltransferase WSD1 C-terminal domain-containing protein</fullName>
    </recommendedName>
</protein>
<dbReference type="GeneID" id="92069636"/>
<dbReference type="Pfam" id="PF16093">
    <property type="entry name" value="PAC4"/>
    <property type="match status" value="1"/>
</dbReference>
<dbReference type="RefSeq" id="XP_066705467.1">
    <property type="nucleotide sequence ID" value="XM_066836574.1"/>
</dbReference>
<evidence type="ECO:0008006" key="3">
    <source>
        <dbReference type="Google" id="ProtNLM"/>
    </source>
</evidence>
<comment type="caution">
    <text evidence="1">The sequence shown here is derived from an EMBL/GenBank/DDBJ whole genome shotgun (WGS) entry which is preliminary data.</text>
</comment>
<reference evidence="1 2" key="1">
    <citation type="submission" date="2023-01" db="EMBL/GenBank/DDBJ databases">
        <title>Analysis of 21 Apiospora genomes using comparative genomics revels a genus with tremendous synthesis potential of carbohydrate active enzymes and secondary metabolites.</title>
        <authorList>
            <person name="Sorensen T."/>
        </authorList>
    </citation>
    <scope>NUCLEOTIDE SEQUENCE [LARGE SCALE GENOMIC DNA]</scope>
    <source>
        <strain evidence="1 2">CBS 24483</strain>
    </source>
</reference>
<dbReference type="EMBL" id="JAQQWE010000001">
    <property type="protein sequence ID" value="KAK7966075.1"/>
    <property type="molecule type" value="Genomic_DNA"/>
</dbReference>
<sequence length="144" mass="15851">MDEQLSFPLPRSMDTRIHMRLITKPKVILMYLTTVAIDEPAGPAPMGSLVYALPDRFNPDMPLSTPIYHEEPTIDFTTRLAKVLVKKTQMHVYVSNSVSLVSTGLGGTFEEEMEAFKKILEVANTKLHHLTPAAGDAPNGTVSA</sequence>
<organism evidence="1 2">
    <name type="scientific">Apiospora aurea</name>
    <dbReference type="NCBI Taxonomy" id="335848"/>
    <lineage>
        <taxon>Eukaryota</taxon>
        <taxon>Fungi</taxon>
        <taxon>Dikarya</taxon>
        <taxon>Ascomycota</taxon>
        <taxon>Pezizomycotina</taxon>
        <taxon>Sordariomycetes</taxon>
        <taxon>Xylariomycetidae</taxon>
        <taxon>Amphisphaeriales</taxon>
        <taxon>Apiosporaceae</taxon>
        <taxon>Apiospora</taxon>
    </lineage>
</organism>
<name>A0ABR1QVG7_9PEZI</name>
<dbReference type="Proteomes" id="UP001391051">
    <property type="component" value="Unassembled WGS sequence"/>
</dbReference>
<evidence type="ECO:0000313" key="2">
    <source>
        <dbReference type="Proteomes" id="UP001391051"/>
    </source>
</evidence>
<accession>A0ABR1QVG7</accession>
<proteinExistence type="predicted"/>
<gene>
    <name evidence="1" type="ORF">PG986_000352</name>
</gene>
<evidence type="ECO:0000313" key="1">
    <source>
        <dbReference type="EMBL" id="KAK7966075.1"/>
    </source>
</evidence>